<feature type="binding site" evidence="6">
    <location>
        <position position="153"/>
    </location>
    <ligand>
        <name>S-adenosyl-L-methionine</name>
        <dbReference type="ChEBI" id="CHEBI:59789"/>
    </ligand>
</feature>
<reference evidence="7 8" key="1">
    <citation type="submission" date="2016-10" db="EMBL/GenBank/DDBJ databases">
        <authorList>
            <person name="de Groot N.N."/>
        </authorList>
    </citation>
    <scope>NUCLEOTIDE SEQUENCE [LARGE SCALE GENOMIC DNA]</scope>
    <source>
        <strain evidence="7 8">DSM 7343</strain>
    </source>
</reference>
<feature type="binding site" evidence="6">
    <location>
        <position position="241"/>
    </location>
    <ligand>
        <name>S-adenosyl-L-methionine</name>
        <dbReference type="ChEBI" id="CHEBI:59789"/>
    </ligand>
</feature>
<evidence type="ECO:0000256" key="3">
    <source>
        <dbReference type="ARBA" id="ARBA00022603"/>
    </source>
</evidence>
<dbReference type="Gene3D" id="3.40.50.150">
    <property type="entry name" value="Vaccinia Virus protein VP39"/>
    <property type="match status" value="1"/>
</dbReference>
<keyword evidence="4 6" id="KW-0808">Transferase</keyword>
<dbReference type="AlphaFoldDB" id="A0A1H3XMS1"/>
<comment type="similarity">
    <text evidence="1 6">Belongs to the methyltransferase superfamily. PrmA family.</text>
</comment>
<dbReference type="STRING" id="37625.SAMN05660420_01012"/>
<dbReference type="EMBL" id="FNQN01000002">
    <property type="protein sequence ID" value="SDZ99838.1"/>
    <property type="molecule type" value="Genomic_DNA"/>
</dbReference>
<sequence length="306" mass="33562">MKNEWIVIEIKVKGELVDFVTTALDDFGCSGTVVDAVSLDTFVVPDNDLNPAAIYTLQTYFPAVSDPEHLISSLMSAFKQIPVLKDQDIDMQLGGPVRMEDWSENWKQNFSAFHIGDKLVIHPSWEDYIPVGSEAVIEIDPGMAFGTGTHATTKLCLEMVAELLSRTNPPQTMLDVGTGSGILALGAAALGCPQIVANDIDPVACSVALENINKNNYTKKIEVSELSLEELTSEFDLIVANILAEENIRLKLAFMDHLRPGGWLVLSGILTEKEALVREAFAALPIKMIPSRYQDEWVCLAGQRVI</sequence>
<keyword evidence="7" id="KW-0689">Ribosomal protein</keyword>
<dbReference type="CDD" id="cd02440">
    <property type="entry name" value="AdoMet_MTases"/>
    <property type="match status" value="1"/>
</dbReference>
<dbReference type="SUPFAM" id="SSF53335">
    <property type="entry name" value="S-adenosyl-L-methionine-dependent methyltransferases"/>
    <property type="match status" value="1"/>
</dbReference>
<comment type="subcellular location">
    <subcellularLocation>
        <location evidence="6">Cytoplasm</location>
    </subcellularLocation>
</comment>
<comment type="function">
    <text evidence="6">Methylates ribosomal protein L11.</text>
</comment>
<dbReference type="GO" id="GO:0032259">
    <property type="term" value="P:methylation"/>
    <property type="evidence" value="ECO:0007669"/>
    <property type="project" value="UniProtKB-KW"/>
</dbReference>
<comment type="catalytic activity">
    <reaction evidence="6">
        <text>L-lysyl-[protein] + 3 S-adenosyl-L-methionine = N(6),N(6),N(6)-trimethyl-L-lysyl-[protein] + 3 S-adenosyl-L-homocysteine + 3 H(+)</text>
        <dbReference type="Rhea" id="RHEA:54192"/>
        <dbReference type="Rhea" id="RHEA-COMP:9752"/>
        <dbReference type="Rhea" id="RHEA-COMP:13826"/>
        <dbReference type="ChEBI" id="CHEBI:15378"/>
        <dbReference type="ChEBI" id="CHEBI:29969"/>
        <dbReference type="ChEBI" id="CHEBI:57856"/>
        <dbReference type="ChEBI" id="CHEBI:59789"/>
        <dbReference type="ChEBI" id="CHEBI:61961"/>
    </reaction>
</comment>
<dbReference type="Pfam" id="PF06325">
    <property type="entry name" value="PrmA"/>
    <property type="match status" value="1"/>
</dbReference>
<dbReference type="InterPro" id="IPR004498">
    <property type="entry name" value="Ribosomal_PrmA_MeTrfase"/>
</dbReference>
<gene>
    <name evidence="6" type="primary">prmA</name>
    <name evidence="7" type="ORF">SAMN05660420_01012</name>
</gene>
<feature type="binding site" evidence="6">
    <location>
        <position position="177"/>
    </location>
    <ligand>
        <name>S-adenosyl-L-methionine</name>
        <dbReference type="ChEBI" id="CHEBI:59789"/>
    </ligand>
</feature>
<keyword evidence="7" id="KW-0687">Ribonucleoprotein</keyword>
<name>A0A1H3XMS1_9BACT</name>
<dbReference type="InterPro" id="IPR050078">
    <property type="entry name" value="Ribosomal_L11_MeTrfase_PrmA"/>
</dbReference>
<dbReference type="PIRSF" id="PIRSF000401">
    <property type="entry name" value="RPL11_MTase"/>
    <property type="match status" value="1"/>
</dbReference>
<organism evidence="7 8">
    <name type="scientific">Desulfuromusa kysingii</name>
    <dbReference type="NCBI Taxonomy" id="37625"/>
    <lineage>
        <taxon>Bacteria</taxon>
        <taxon>Pseudomonadati</taxon>
        <taxon>Thermodesulfobacteriota</taxon>
        <taxon>Desulfuromonadia</taxon>
        <taxon>Desulfuromonadales</taxon>
        <taxon>Geopsychrobacteraceae</taxon>
        <taxon>Desulfuromusa</taxon>
    </lineage>
</organism>
<evidence type="ECO:0000256" key="1">
    <source>
        <dbReference type="ARBA" id="ARBA00009741"/>
    </source>
</evidence>
<dbReference type="HAMAP" id="MF_00735">
    <property type="entry name" value="Methyltr_PrmA"/>
    <property type="match status" value="1"/>
</dbReference>
<evidence type="ECO:0000313" key="7">
    <source>
        <dbReference type="EMBL" id="SDZ99838.1"/>
    </source>
</evidence>
<dbReference type="RefSeq" id="WP_092345335.1">
    <property type="nucleotide sequence ID" value="NZ_FNQN01000002.1"/>
</dbReference>
<proteinExistence type="inferred from homology"/>
<protein>
    <recommendedName>
        <fullName evidence="6">Ribosomal protein L11 methyltransferase</fullName>
        <shortName evidence="6">L11 Mtase</shortName>
        <ecNumber evidence="6">2.1.1.-</ecNumber>
    </recommendedName>
</protein>
<evidence type="ECO:0000256" key="4">
    <source>
        <dbReference type="ARBA" id="ARBA00022679"/>
    </source>
</evidence>
<dbReference type="PANTHER" id="PTHR43648">
    <property type="entry name" value="ELECTRON TRANSFER FLAVOPROTEIN BETA SUBUNIT LYSINE METHYLTRANSFERASE"/>
    <property type="match status" value="1"/>
</dbReference>
<dbReference type="InterPro" id="IPR029063">
    <property type="entry name" value="SAM-dependent_MTases_sf"/>
</dbReference>
<dbReference type="NCBIfam" id="TIGR00406">
    <property type="entry name" value="prmA"/>
    <property type="match status" value="1"/>
</dbReference>
<dbReference type="GO" id="GO:0016279">
    <property type="term" value="F:protein-lysine N-methyltransferase activity"/>
    <property type="evidence" value="ECO:0007669"/>
    <property type="project" value="RHEA"/>
</dbReference>
<evidence type="ECO:0000256" key="6">
    <source>
        <dbReference type="HAMAP-Rule" id="MF_00735"/>
    </source>
</evidence>
<accession>A0A1H3XMS1</accession>
<evidence type="ECO:0000313" key="8">
    <source>
        <dbReference type="Proteomes" id="UP000199409"/>
    </source>
</evidence>
<dbReference type="GO" id="GO:0005840">
    <property type="term" value="C:ribosome"/>
    <property type="evidence" value="ECO:0007669"/>
    <property type="project" value="UniProtKB-KW"/>
</dbReference>
<keyword evidence="5 6" id="KW-0949">S-adenosyl-L-methionine</keyword>
<evidence type="ECO:0000256" key="2">
    <source>
        <dbReference type="ARBA" id="ARBA00022490"/>
    </source>
</evidence>
<evidence type="ECO:0000256" key="5">
    <source>
        <dbReference type="ARBA" id="ARBA00022691"/>
    </source>
</evidence>
<keyword evidence="3 6" id="KW-0489">Methyltransferase</keyword>
<dbReference type="PANTHER" id="PTHR43648:SF1">
    <property type="entry name" value="ELECTRON TRANSFER FLAVOPROTEIN BETA SUBUNIT LYSINE METHYLTRANSFERASE"/>
    <property type="match status" value="1"/>
</dbReference>
<dbReference type="EC" id="2.1.1.-" evidence="6"/>
<dbReference type="GO" id="GO:0005737">
    <property type="term" value="C:cytoplasm"/>
    <property type="evidence" value="ECO:0007669"/>
    <property type="project" value="UniProtKB-SubCell"/>
</dbReference>
<keyword evidence="2 6" id="KW-0963">Cytoplasm</keyword>
<dbReference type="Proteomes" id="UP000199409">
    <property type="component" value="Unassembled WGS sequence"/>
</dbReference>
<dbReference type="OrthoDB" id="9785995at2"/>
<feature type="binding site" evidence="6">
    <location>
        <position position="199"/>
    </location>
    <ligand>
        <name>S-adenosyl-L-methionine</name>
        <dbReference type="ChEBI" id="CHEBI:59789"/>
    </ligand>
</feature>
<keyword evidence="8" id="KW-1185">Reference proteome</keyword>